<dbReference type="PANTHER" id="PTHR30570:SF1">
    <property type="entry name" value="PHOSPHATE-BINDING PROTEIN PSTS"/>
    <property type="match status" value="1"/>
</dbReference>
<keyword evidence="6" id="KW-1185">Reference proteome</keyword>
<dbReference type="STRING" id="419475.A8A54_17960"/>
<dbReference type="Proteomes" id="UP000526233">
    <property type="component" value="Unassembled WGS sequence"/>
</dbReference>
<dbReference type="Proteomes" id="UP000216188">
    <property type="component" value="Unassembled WGS sequence"/>
</dbReference>
<dbReference type="EMBL" id="PKQI01000002">
    <property type="protein sequence ID" value="NNV21452.1"/>
    <property type="molecule type" value="Genomic_DNA"/>
</dbReference>
<dbReference type="GeneID" id="93109879"/>
<reference evidence="4 7" key="2">
    <citation type="submission" date="2018-11" db="EMBL/GenBank/DDBJ databases">
        <title>Genome sequencing and analysis.</title>
        <authorList>
            <person name="Huang Y.-T."/>
        </authorList>
    </citation>
    <scope>NUCLEOTIDE SEQUENCE [LARGE SCALE GENOMIC DNA]</scope>
    <source>
        <strain evidence="4 7">SHIN</strain>
    </source>
</reference>
<evidence type="ECO:0000313" key="7">
    <source>
        <dbReference type="Proteomes" id="UP000526233"/>
    </source>
</evidence>
<evidence type="ECO:0000313" key="5">
    <source>
        <dbReference type="EMBL" id="OYR27313.1"/>
    </source>
</evidence>
<dbReference type="KEGG" id="ops:A8A54_17960"/>
<dbReference type="AlphaFoldDB" id="A0A1A9FQV9"/>
<dbReference type="EMBL" id="NNRM01000017">
    <property type="protein sequence ID" value="OYR27313.1"/>
    <property type="molecule type" value="Genomic_DNA"/>
</dbReference>
<gene>
    <name evidence="5" type="ORF">CEV34_1530</name>
    <name evidence="4" type="ORF">EHE22_13555</name>
</gene>
<feature type="chain" id="PRO_5008387439" evidence="2">
    <location>
        <begin position="25"/>
        <end position="348"/>
    </location>
</feature>
<feature type="signal peptide" evidence="2">
    <location>
        <begin position="1"/>
        <end position="24"/>
    </location>
</feature>
<evidence type="ECO:0000313" key="4">
    <source>
        <dbReference type="EMBL" id="NNV21452.1"/>
    </source>
</evidence>
<dbReference type="RefSeq" id="WP_064322288.1">
    <property type="nucleotide sequence ID" value="NZ_CAXURC020000001.1"/>
</dbReference>
<evidence type="ECO:0000256" key="2">
    <source>
        <dbReference type="SAM" id="SignalP"/>
    </source>
</evidence>
<proteinExistence type="predicted"/>
<dbReference type="Gene3D" id="3.40.190.10">
    <property type="entry name" value="Periplasmic binding protein-like II"/>
    <property type="match status" value="2"/>
</dbReference>
<dbReference type="InterPro" id="IPR050811">
    <property type="entry name" value="Phosphate_ABC_transporter"/>
</dbReference>
<organism evidence="4 7">
    <name type="scientific">Brucella pseudogrignonensis</name>
    <dbReference type="NCBI Taxonomy" id="419475"/>
    <lineage>
        <taxon>Bacteria</taxon>
        <taxon>Pseudomonadati</taxon>
        <taxon>Pseudomonadota</taxon>
        <taxon>Alphaproteobacteria</taxon>
        <taxon>Hyphomicrobiales</taxon>
        <taxon>Brucellaceae</taxon>
        <taxon>Brucella/Ochrobactrum group</taxon>
        <taxon>Brucella</taxon>
    </lineage>
</organism>
<reference evidence="5 6" key="1">
    <citation type="submission" date="2017-07" db="EMBL/GenBank/DDBJ databases">
        <title>Phylogenetic study on the rhizospheric bacterium Ochrobactrum sp. A44.</title>
        <authorList>
            <person name="Krzyzanowska D.M."/>
            <person name="Ossowicki A."/>
            <person name="Rajewska M."/>
            <person name="Maciag T."/>
            <person name="Kaczynski Z."/>
            <person name="Czerwicka M."/>
            <person name="Jafra S."/>
        </authorList>
    </citation>
    <scope>NUCLEOTIDE SEQUENCE [LARGE SCALE GENOMIC DNA]</scope>
    <source>
        <strain evidence="5 6">CCUG 30717</strain>
    </source>
</reference>
<evidence type="ECO:0000256" key="1">
    <source>
        <dbReference type="ARBA" id="ARBA00022729"/>
    </source>
</evidence>
<dbReference type="SUPFAM" id="SSF53850">
    <property type="entry name" value="Periplasmic binding protein-like II"/>
    <property type="match status" value="1"/>
</dbReference>
<feature type="domain" description="PBP" evidence="3">
    <location>
        <begin position="21"/>
        <end position="310"/>
    </location>
</feature>
<protein>
    <submittedName>
        <fullName evidence="4">Phosphonate ABC transporter substrate-binding protein</fullName>
    </submittedName>
    <submittedName>
        <fullName evidence="5">Putative phosphate-binding periplasmic protein</fullName>
    </submittedName>
</protein>
<dbReference type="OrthoDB" id="9790048at2"/>
<evidence type="ECO:0000259" key="3">
    <source>
        <dbReference type="Pfam" id="PF12849"/>
    </source>
</evidence>
<comment type="caution">
    <text evidence="4">The sequence shown here is derived from an EMBL/GenBank/DDBJ whole genome shotgun (WGS) entry which is preliminary data.</text>
</comment>
<dbReference type="Pfam" id="PF12849">
    <property type="entry name" value="PBP_like_2"/>
    <property type="match status" value="1"/>
</dbReference>
<dbReference type="InterPro" id="IPR024370">
    <property type="entry name" value="PBP_domain"/>
</dbReference>
<keyword evidence="1 2" id="KW-0732">Signal</keyword>
<evidence type="ECO:0000313" key="6">
    <source>
        <dbReference type="Proteomes" id="UP000216188"/>
    </source>
</evidence>
<dbReference type="PANTHER" id="PTHR30570">
    <property type="entry name" value="PERIPLASMIC PHOSPHATE BINDING COMPONENT OF PHOSPHATE ABC TRANSPORTER"/>
    <property type="match status" value="1"/>
</dbReference>
<name>A0A1A9FQV9_9HYPH</name>
<accession>A0A1A9FQV9</accession>
<sequence>MNKMISSTAALAIAAVLSVSAANARDQIQVSGSSTVLPYAKIVAETFGETYPNFKTPVIESGGSGAGIKEFCKGVGENTIDIANASRAMKGTELKSCIDAGVKEVQEVRFGYDGIVFATDANGPDWKLAPVDVYKALAAKLVVDGKLVDNPNTKWNQVNADLPDWDITAYIPGEKHGTREVFEEKLLADGCKESGALDEIKKTGLDDKASAAACIAVRKDGKAVDIDGDYSETLARIDSNKQGVGVFGLYFFENNADKLKVATVSGVKPSAETVASGEYPVSRPLFFYVKKAHLGVIPGLKEYVDFFLSEQMVGPEGPLAEYGLVPAPDAEREAQRTAFTEGKVMEAK</sequence>